<evidence type="ECO:0000256" key="1">
    <source>
        <dbReference type="SAM" id="SignalP"/>
    </source>
</evidence>
<dbReference type="Proteomes" id="UP000055590">
    <property type="component" value="Chromosome"/>
</dbReference>
<evidence type="ECO:0008006" key="4">
    <source>
        <dbReference type="Google" id="ProtNLM"/>
    </source>
</evidence>
<proteinExistence type="predicted"/>
<feature type="signal peptide" evidence="1">
    <location>
        <begin position="1"/>
        <end position="24"/>
    </location>
</feature>
<accession>A0A0K1PBF6</accession>
<evidence type="ECO:0000313" key="2">
    <source>
        <dbReference type="EMBL" id="AKU90827.1"/>
    </source>
</evidence>
<dbReference type="EMBL" id="CP012332">
    <property type="protein sequence ID" value="AKU90827.1"/>
    <property type="molecule type" value="Genomic_DNA"/>
</dbReference>
<dbReference type="AlphaFoldDB" id="A0A0K1PBF6"/>
<keyword evidence="1" id="KW-0732">Signal</keyword>
<evidence type="ECO:0000313" key="3">
    <source>
        <dbReference type="Proteomes" id="UP000055590"/>
    </source>
</evidence>
<dbReference type="STRING" id="1391653.AKJ08_1214"/>
<protein>
    <recommendedName>
        <fullName evidence="4">Silver efflux pump</fullName>
    </recommendedName>
</protein>
<reference evidence="2 3" key="1">
    <citation type="submission" date="2015-08" db="EMBL/GenBank/DDBJ databases">
        <authorList>
            <person name="Babu N.S."/>
            <person name="Beckwith C.J."/>
            <person name="Beseler K.G."/>
            <person name="Brison A."/>
            <person name="Carone J.V."/>
            <person name="Caskin T.P."/>
            <person name="Diamond M."/>
            <person name="Durham M.E."/>
            <person name="Foxe J.M."/>
            <person name="Go M."/>
            <person name="Henderson B.A."/>
            <person name="Jones I.B."/>
            <person name="McGettigan J.A."/>
            <person name="Micheletti S.J."/>
            <person name="Nasrallah M.E."/>
            <person name="Ortiz D."/>
            <person name="Piller C.R."/>
            <person name="Privatt S.R."/>
            <person name="Schneider S.L."/>
            <person name="Sharp S."/>
            <person name="Smith T.C."/>
            <person name="Stanton J.D."/>
            <person name="Ullery H.E."/>
            <person name="Wilson R.J."/>
            <person name="Serrano M.G."/>
            <person name="Buck G."/>
            <person name="Lee V."/>
            <person name="Wang Y."/>
            <person name="Carvalho R."/>
            <person name="Voegtly L."/>
            <person name="Shi R."/>
            <person name="Duckworth R."/>
            <person name="Johnson A."/>
            <person name="Loviza R."/>
            <person name="Walstead R."/>
            <person name="Shah Z."/>
            <person name="Kiflezghi M."/>
            <person name="Wade K."/>
            <person name="Ball S.L."/>
            <person name="Bradley K.W."/>
            <person name="Asai D.J."/>
            <person name="Bowman C.A."/>
            <person name="Russell D.A."/>
            <person name="Pope W.H."/>
            <person name="Jacobs-Sera D."/>
            <person name="Hendrix R.W."/>
            <person name="Hatfull G.F."/>
        </authorList>
    </citation>
    <scope>NUCLEOTIDE SEQUENCE [LARGE SCALE GENOMIC DNA]</scope>
    <source>
        <strain evidence="2 3">DSM 27710</strain>
    </source>
</reference>
<name>A0A0K1PBF6_9BACT</name>
<dbReference type="KEGG" id="vin:AKJ08_1214"/>
<feature type="chain" id="PRO_5005465358" description="Silver efflux pump" evidence="1">
    <location>
        <begin position="25"/>
        <end position="86"/>
    </location>
</feature>
<organism evidence="2 3">
    <name type="scientific">Vulgatibacter incomptus</name>
    <dbReference type="NCBI Taxonomy" id="1391653"/>
    <lineage>
        <taxon>Bacteria</taxon>
        <taxon>Pseudomonadati</taxon>
        <taxon>Myxococcota</taxon>
        <taxon>Myxococcia</taxon>
        <taxon>Myxococcales</taxon>
        <taxon>Cystobacterineae</taxon>
        <taxon>Vulgatibacteraceae</taxon>
        <taxon>Vulgatibacter</taxon>
    </lineage>
</organism>
<sequence>MGPLKGAAIAGALAVMFAGGAAYAEGKTDKSASKSVKCNGTNDCKGKGNCKSAQHDCKGQNNCKGQSFTMEQDAKACADKGGTVAK</sequence>
<gene>
    <name evidence="2" type="ORF">AKJ08_1214</name>
</gene>
<keyword evidence="3" id="KW-1185">Reference proteome</keyword>